<evidence type="ECO:0000256" key="3">
    <source>
        <dbReference type="ARBA" id="ARBA00022833"/>
    </source>
</evidence>
<evidence type="ECO:0000256" key="1">
    <source>
        <dbReference type="ARBA" id="ARBA00022723"/>
    </source>
</evidence>
<sequence>MAHNAPEVPRPLDEQLGVPLVGDSAEGSERDALDGADGVSRAAEDGHGAAEFGSGGRSGMALSEAPESIPAAGVEEMCAICRCELREDPDGNDAQDVRIEILQCLHRFHTVCIEEVVR</sequence>
<dbReference type="Gene3D" id="3.30.40.10">
    <property type="entry name" value="Zinc/RING finger domain, C3HC4 (zinc finger)"/>
    <property type="match status" value="1"/>
</dbReference>
<comment type="caution">
    <text evidence="6">The sequence shown here is derived from an EMBL/GenBank/DDBJ whole genome shotgun (WGS) entry which is preliminary data.</text>
</comment>
<evidence type="ECO:0000313" key="7">
    <source>
        <dbReference type="Proteomes" id="UP001189429"/>
    </source>
</evidence>
<keyword evidence="2" id="KW-0863">Zinc-finger</keyword>
<name>A0ABN9WT06_9DINO</name>
<gene>
    <name evidence="6" type="ORF">PCOR1329_LOCUS69067</name>
</gene>
<keyword evidence="1" id="KW-0479">Metal-binding</keyword>
<feature type="region of interest" description="Disordered" evidence="4">
    <location>
        <begin position="1"/>
        <end position="68"/>
    </location>
</feature>
<accession>A0ABN9WT06</accession>
<keyword evidence="7" id="KW-1185">Reference proteome</keyword>
<protein>
    <recommendedName>
        <fullName evidence="5">Zinc finger C3HC4 RING-type domain-containing protein</fullName>
    </recommendedName>
</protein>
<dbReference type="Pfam" id="PF00097">
    <property type="entry name" value="zf-C3HC4"/>
    <property type="match status" value="1"/>
</dbReference>
<evidence type="ECO:0000256" key="2">
    <source>
        <dbReference type="ARBA" id="ARBA00022771"/>
    </source>
</evidence>
<feature type="domain" description="Zinc finger C3HC4 RING-type" evidence="5">
    <location>
        <begin position="78"/>
        <end position="117"/>
    </location>
</feature>
<keyword evidence="3" id="KW-0862">Zinc</keyword>
<dbReference type="EMBL" id="CAUYUJ010019048">
    <property type="protein sequence ID" value="CAK0888248.1"/>
    <property type="molecule type" value="Genomic_DNA"/>
</dbReference>
<dbReference type="Proteomes" id="UP001189429">
    <property type="component" value="Unassembled WGS sequence"/>
</dbReference>
<feature type="non-terminal residue" evidence="6">
    <location>
        <position position="118"/>
    </location>
</feature>
<proteinExistence type="predicted"/>
<dbReference type="InterPro" id="IPR013083">
    <property type="entry name" value="Znf_RING/FYVE/PHD"/>
</dbReference>
<organism evidence="6 7">
    <name type="scientific">Prorocentrum cordatum</name>
    <dbReference type="NCBI Taxonomy" id="2364126"/>
    <lineage>
        <taxon>Eukaryota</taxon>
        <taxon>Sar</taxon>
        <taxon>Alveolata</taxon>
        <taxon>Dinophyceae</taxon>
        <taxon>Prorocentrales</taxon>
        <taxon>Prorocentraceae</taxon>
        <taxon>Prorocentrum</taxon>
    </lineage>
</organism>
<reference evidence="6" key="1">
    <citation type="submission" date="2023-10" db="EMBL/GenBank/DDBJ databases">
        <authorList>
            <person name="Chen Y."/>
            <person name="Shah S."/>
            <person name="Dougan E. K."/>
            <person name="Thang M."/>
            <person name="Chan C."/>
        </authorList>
    </citation>
    <scope>NUCLEOTIDE SEQUENCE [LARGE SCALE GENOMIC DNA]</scope>
</reference>
<evidence type="ECO:0000256" key="4">
    <source>
        <dbReference type="SAM" id="MobiDB-lite"/>
    </source>
</evidence>
<evidence type="ECO:0000313" key="6">
    <source>
        <dbReference type="EMBL" id="CAK0888248.1"/>
    </source>
</evidence>
<evidence type="ECO:0000259" key="5">
    <source>
        <dbReference type="Pfam" id="PF00097"/>
    </source>
</evidence>
<dbReference type="SUPFAM" id="SSF57850">
    <property type="entry name" value="RING/U-box"/>
    <property type="match status" value="1"/>
</dbReference>
<dbReference type="InterPro" id="IPR018957">
    <property type="entry name" value="Znf_C3HC4_RING-type"/>
</dbReference>